<evidence type="ECO:0000256" key="1">
    <source>
        <dbReference type="ARBA" id="ARBA00000185"/>
    </source>
</evidence>
<dbReference type="InterPro" id="IPR002205">
    <property type="entry name" value="Topo_IIA_dom_A"/>
</dbReference>
<comment type="subcellular location">
    <subcellularLocation>
        <location evidence="8">Cytoplasm</location>
    </subcellularLocation>
</comment>
<dbReference type="RefSeq" id="WP_129687835.1">
    <property type="nucleotide sequence ID" value="NZ_LR214970.1"/>
</dbReference>
<evidence type="ECO:0000313" key="12">
    <source>
        <dbReference type="EMBL" id="VEU61005.1"/>
    </source>
</evidence>
<keyword evidence="5 8" id="KW-0799">Topoisomerase</keyword>
<dbReference type="GO" id="GO:0009330">
    <property type="term" value="C:DNA topoisomerase type II (double strand cut, ATP-hydrolyzing) complex"/>
    <property type="evidence" value="ECO:0007669"/>
    <property type="project" value="TreeGrafter"/>
</dbReference>
<keyword evidence="8" id="KW-0963">Cytoplasm</keyword>
<dbReference type="Gene3D" id="3.30.1360.40">
    <property type="match status" value="1"/>
</dbReference>
<dbReference type="EC" id="5.6.2.2" evidence="8"/>
<accession>A0A449A9Q3</accession>
<dbReference type="GO" id="GO:0006265">
    <property type="term" value="P:DNA topological change"/>
    <property type="evidence" value="ECO:0007669"/>
    <property type="project" value="UniProtKB-UniRule"/>
</dbReference>
<dbReference type="FunFam" id="3.30.1360.40:FF:000002">
    <property type="entry name" value="DNA gyrase subunit A"/>
    <property type="match status" value="1"/>
</dbReference>
<dbReference type="InterPro" id="IPR006691">
    <property type="entry name" value="GyrA/parC_rep"/>
</dbReference>
<feature type="short sequence motif" description="GyrA-box" evidence="8">
    <location>
        <begin position="580"/>
        <end position="586"/>
    </location>
</feature>
<feature type="domain" description="Topo IIA-type catalytic" evidence="11">
    <location>
        <begin position="88"/>
        <end position="553"/>
    </location>
</feature>
<evidence type="ECO:0000256" key="5">
    <source>
        <dbReference type="ARBA" id="ARBA00023029"/>
    </source>
</evidence>
<keyword evidence="6 8" id="KW-0238">DNA-binding</keyword>
<dbReference type="FunFam" id="3.90.199.10:FF:000001">
    <property type="entry name" value="DNA gyrase subunit A"/>
    <property type="match status" value="1"/>
</dbReference>
<evidence type="ECO:0000313" key="13">
    <source>
        <dbReference type="Proteomes" id="UP000290942"/>
    </source>
</evidence>
<comment type="miscellaneous">
    <text evidence="8">Few gyrases are as efficient as E.coli at forming negative supercoils. Not all organisms have 2 type II topoisomerases; in organisms with a single type II topoisomerase this enzyme also has to decatenate newly replicated chromosomes.</text>
</comment>
<evidence type="ECO:0000256" key="4">
    <source>
        <dbReference type="ARBA" id="ARBA00022840"/>
    </source>
</evidence>
<protein>
    <recommendedName>
        <fullName evidence="8">DNA gyrase subunit A</fullName>
        <ecNumber evidence="8">5.6.2.2</ecNumber>
    </recommendedName>
</protein>
<keyword evidence="3 8" id="KW-0547">Nucleotide-binding</keyword>
<dbReference type="EMBL" id="LR214970">
    <property type="protein sequence ID" value="VEU61005.1"/>
    <property type="molecule type" value="Genomic_DNA"/>
</dbReference>
<keyword evidence="7 8" id="KW-0413">Isomerase</keyword>
<keyword evidence="4 8" id="KW-0067">ATP-binding</keyword>
<dbReference type="GO" id="GO:0003677">
    <property type="term" value="F:DNA binding"/>
    <property type="evidence" value="ECO:0007669"/>
    <property type="project" value="UniProtKB-UniRule"/>
</dbReference>
<dbReference type="Proteomes" id="UP000290942">
    <property type="component" value="Chromosome"/>
</dbReference>
<gene>
    <name evidence="12" type="primary">gyrA1</name>
    <name evidence="8" type="synonym">gyrA</name>
    <name evidence="12" type="ORF">NCTC10122_00590</name>
</gene>
<dbReference type="GO" id="GO:0034335">
    <property type="term" value="F:DNA negative supercoiling activity"/>
    <property type="evidence" value="ECO:0007669"/>
    <property type="project" value="UniProtKB-ARBA"/>
</dbReference>
<dbReference type="NCBIfam" id="NF004044">
    <property type="entry name" value="PRK05561.1"/>
    <property type="match status" value="1"/>
</dbReference>
<evidence type="ECO:0000256" key="10">
    <source>
        <dbReference type="SAM" id="Coils"/>
    </source>
</evidence>
<keyword evidence="10" id="KW-0175">Coiled coil</keyword>
<comment type="subunit">
    <text evidence="8">Heterotetramer, composed of two GyrA and two GyrB chains. In the heterotetramer, GyrA contains the active site tyrosine that forms a transient covalent intermediate with DNA, while GyrB binds cofactors and catalyzes ATP hydrolysis.</text>
</comment>
<dbReference type="InterPro" id="IPR013757">
    <property type="entry name" value="Topo_IIA_A_a_sf"/>
</dbReference>
<evidence type="ECO:0000256" key="3">
    <source>
        <dbReference type="ARBA" id="ARBA00022741"/>
    </source>
</evidence>
<reference evidence="12 13" key="1">
    <citation type="submission" date="2019-01" db="EMBL/GenBank/DDBJ databases">
        <authorList>
            <consortium name="Pathogen Informatics"/>
        </authorList>
    </citation>
    <scope>NUCLEOTIDE SEQUENCE [LARGE SCALE GENOMIC DNA]</scope>
    <source>
        <strain evidence="12 13">NCTC10122</strain>
    </source>
</reference>
<dbReference type="PROSITE" id="PS52040">
    <property type="entry name" value="TOPO_IIA"/>
    <property type="match status" value="1"/>
</dbReference>
<proteinExistence type="inferred from homology"/>
<dbReference type="PANTHER" id="PTHR43493:SF5">
    <property type="entry name" value="DNA GYRASE SUBUNIT A, CHLOROPLASTIC_MITOCHONDRIAL"/>
    <property type="match status" value="1"/>
</dbReference>
<dbReference type="SUPFAM" id="SSF56719">
    <property type="entry name" value="Type II DNA topoisomerase"/>
    <property type="match status" value="1"/>
</dbReference>
<dbReference type="PANTHER" id="PTHR43493">
    <property type="entry name" value="DNA GYRASE/TOPOISOMERASE SUBUNIT A"/>
    <property type="match status" value="1"/>
</dbReference>
<dbReference type="Gene3D" id="2.120.10.90">
    <property type="entry name" value="DNA gyrase/topoisomerase IV, subunit A, C-terminal"/>
    <property type="match status" value="1"/>
</dbReference>
<dbReference type="InterPro" id="IPR035516">
    <property type="entry name" value="Gyrase/topoIV_suA_C"/>
</dbReference>
<comment type="function">
    <text evidence="8">A type II topoisomerase that negatively supercoils closed circular double-stranded (ds) DNA in an ATP-dependent manner to modulate DNA topology and maintain chromosomes in an underwound state. Negative supercoiling favors strand separation, and DNA replication, transcription, recombination and repair, all of which involve strand separation. Also able to catalyze the interconversion of other topological isomers of dsDNA rings, including catenanes and knotted rings. Type II topoisomerases break and join 2 DNA strands simultaneously in an ATP-dependent manner.</text>
</comment>
<dbReference type="AlphaFoldDB" id="A0A449A9Q3"/>
<feature type="active site" description="O-(5'-phospho-DNA)-tyrosine intermediate" evidence="8 9">
    <location>
        <position position="176"/>
    </location>
</feature>
<dbReference type="FunFam" id="1.10.268.10:FF:000001">
    <property type="entry name" value="DNA gyrase subunit A"/>
    <property type="match status" value="1"/>
</dbReference>
<dbReference type="InterPro" id="IPR013760">
    <property type="entry name" value="Topo_IIA-like_dom_sf"/>
</dbReference>
<evidence type="ECO:0000256" key="8">
    <source>
        <dbReference type="HAMAP-Rule" id="MF_01897"/>
    </source>
</evidence>
<dbReference type="HAMAP" id="MF_01897">
    <property type="entry name" value="GyrA"/>
    <property type="match status" value="1"/>
</dbReference>
<dbReference type="CDD" id="cd00187">
    <property type="entry name" value="TOP4c"/>
    <property type="match status" value="1"/>
</dbReference>
<comment type="catalytic activity">
    <reaction evidence="1 8 9">
        <text>ATP-dependent breakage, passage and rejoining of double-stranded DNA.</text>
        <dbReference type="EC" id="5.6.2.2"/>
    </reaction>
</comment>
<evidence type="ECO:0000256" key="7">
    <source>
        <dbReference type="ARBA" id="ARBA00023235"/>
    </source>
</evidence>
<organism evidence="12 13">
    <name type="scientific">Mycoplasmopsis bovigenitalium</name>
    <dbReference type="NCBI Taxonomy" id="2112"/>
    <lineage>
        <taxon>Bacteria</taxon>
        <taxon>Bacillati</taxon>
        <taxon>Mycoplasmatota</taxon>
        <taxon>Mycoplasmoidales</taxon>
        <taxon>Metamycoplasmataceae</taxon>
        <taxon>Mycoplasmopsis</taxon>
    </lineage>
</organism>
<dbReference type="GO" id="GO:0005694">
    <property type="term" value="C:chromosome"/>
    <property type="evidence" value="ECO:0007669"/>
    <property type="project" value="InterPro"/>
</dbReference>
<dbReference type="GO" id="GO:0005524">
    <property type="term" value="F:ATP binding"/>
    <property type="evidence" value="ECO:0007669"/>
    <property type="project" value="UniProtKB-UniRule"/>
</dbReference>
<dbReference type="Pfam" id="PF00521">
    <property type="entry name" value="DNA_topoisoIV"/>
    <property type="match status" value="1"/>
</dbReference>
<name>A0A449A9Q3_9BACT</name>
<dbReference type="InterPro" id="IPR050220">
    <property type="entry name" value="Type_II_DNA_Topoisomerases"/>
</dbReference>
<dbReference type="InterPro" id="IPR013758">
    <property type="entry name" value="Topo_IIA_A/C_ab"/>
</dbReference>
<comment type="similarity">
    <text evidence="2 8">Belongs to the type II topoisomerase GyrA/ParC subunit family.</text>
</comment>
<dbReference type="Gene3D" id="1.10.268.10">
    <property type="entry name" value="Topoisomerase, domain 3"/>
    <property type="match status" value="1"/>
</dbReference>
<dbReference type="SMART" id="SM00434">
    <property type="entry name" value="TOP4c"/>
    <property type="match status" value="1"/>
</dbReference>
<feature type="coiled-coil region" evidence="10">
    <location>
        <begin position="490"/>
        <end position="517"/>
    </location>
</feature>
<evidence type="ECO:0000256" key="9">
    <source>
        <dbReference type="PROSITE-ProRule" id="PRU01384"/>
    </source>
</evidence>
<dbReference type="Pfam" id="PF03989">
    <property type="entry name" value="DNA_gyraseA_C"/>
    <property type="match status" value="6"/>
</dbReference>
<sequence length="911" mass="102139">MEKDKELDKNLIEPDYIPDEELFVAFKEEPTPEIEEDEEEIPQNKEDYVVQSQIIDQPIDGLFPVDINKEMKNSFLEYAMSVIVSRALPDARDGLKPVHRRILYDMSELGITHSTQHRKSARIVGDVLGKYHPHGDSSVYEAMVRMAQDFSMRYPLVDGHGNFGSIDGDGAAAMRYTEARMSKVASEMLDGIKKNTVDFVDNYDASEIEPVVLPSRFPNLLVTGGSGIAVGMATNIPPHNLTESIDATIAVAKNPEISIDEIMQYLPGPDFPTGATILGTKGIQEAYKTGKGSIPIRSVAKVEEFKNGRSRIIVTEIPYEIKKTAIIEKIADLVKDKTIEGISDLRDESNREGIRIVIDVKRNANPYILLNKLYRQTNLQVNYNVNFVALVDGEPKLLNIKQAIEVYLKHQEDVVTRRLKFDLEKAKDKLHVLEGLKIAVENIDEVIAIIKKSRNDAEAQQSLAQRFSLSERQTKAIVDMRLGRLTGLAIENMIQEMNELMAEIAKIEEILADHAKLIQLIIDELTLVKEKYGDARRTQIDFEAGDKITDEDLINKREVVITTSAKGYVKRIDLEEYKTQRRGGVGVTTMKTYDDDDVASLITCSTHTDLLLFSNHARVYRIRAHEVPELSKQSKGVPFVNLVPNLNTKDGEIIVSILPINEYKQTEFLFTVTKFGVIKKTSLDNYQTINANGKYAFKLRDNDELVRALVVNDESLIMIANNEDRIVKFNSKDIRPMSRVATGVKGISLASEQIVNSASSSLEGELVLTIGSQGFGKLTHHEEFRLIKRGGKGVKGINAKSAGNIVFARFVNPTDELLIITTSGLTIRMLIKDISTIGRSGKGVKLINLKNKEKIQAVEVIKSSEEEDEESAKKSSELIDLIKQQTQEYKVDEIDDEEFIDENDDENDLLA</sequence>
<dbReference type="Gene3D" id="3.90.199.10">
    <property type="entry name" value="Topoisomerase II, domain 5"/>
    <property type="match status" value="1"/>
</dbReference>
<evidence type="ECO:0000256" key="2">
    <source>
        <dbReference type="ARBA" id="ARBA00008263"/>
    </source>
</evidence>
<evidence type="ECO:0000259" key="11">
    <source>
        <dbReference type="PROSITE" id="PS52040"/>
    </source>
</evidence>
<dbReference type="GO" id="GO:0006261">
    <property type="term" value="P:DNA-templated DNA replication"/>
    <property type="evidence" value="ECO:0007669"/>
    <property type="project" value="UniProtKB-UniRule"/>
</dbReference>
<dbReference type="GO" id="GO:0005737">
    <property type="term" value="C:cytoplasm"/>
    <property type="evidence" value="ECO:0007669"/>
    <property type="project" value="UniProtKB-SubCell"/>
</dbReference>
<dbReference type="NCBIfam" id="TIGR01063">
    <property type="entry name" value="gyrA"/>
    <property type="match status" value="1"/>
</dbReference>
<dbReference type="SUPFAM" id="SSF101904">
    <property type="entry name" value="GyrA/ParC C-terminal domain-like"/>
    <property type="match status" value="1"/>
</dbReference>
<evidence type="ECO:0000256" key="6">
    <source>
        <dbReference type="ARBA" id="ARBA00023125"/>
    </source>
</evidence>
<dbReference type="NCBIfam" id="NF004043">
    <property type="entry name" value="PRK05560.1"/>
    <property type="match status" value="1"/>
</dbReference>
<dbReference type="InterPro" id="IPR005743">
    <property type="entry name" value="GyrA"/>
</dbReference>